<dbReference type="SFLD" id="SFLDS00003">
    <property type="entry name" value="Haloacid_Dehalogenase"/>
    <property type="match status" value="1"/>
</dbReference>
<evidence type="ECO:0000313" key="1">
    <source>
        <dbReference type="EMBL" id="TCJ15592.1"/>
    </source>
</evidence>
<dbReference type="PANTHER" id="PTHR46649">
    <property type="match status" value="1"/>
</dbReference>
<gene>
    <name evidence="1" type="ORF">E0L93_12265</name>
</gene>
<dbReference type="InterPro" id="IPR023214">
    <property type="entry name" value="HAD_sf"/>
</dbReference>
<dbReference type="PANTHER" id="PTHR46649:SF4">
    <property type="entry name" value="HALOACID DEHALOGENASE-LIKE HYDROLASE (HAD) SUPERFAMILY PROTEIN"/>
    <property type="match status" value="1"/>
</dbReference>
<keyword evidence="2" id="KW-1185">Reference proteome</keyword>
<dbReference type="PRINTS" id="PR00413">
    <property type="entry name" value="HADHALOGNASE"/>
</dbReference>
<keyword evidence="1" id="KW-0378">Hydrolase</keyword>
<dbReference type="OrthoDB" id="9810501at2"/>
<dbReference type="Proteomes" id="UP000295244">
    <property type="component" value="Unassembled WGS sequence"/>
</dbReference>
<dbReference type="NCBIfam" id="TIGR01509">
    <property type="entry name" value="HAD-SF-IA-v3"/>
    <property type="match status" value="1"/>
</dbReference>
<dbReference type="AlphaFoldDB" id="A0A4V6NB05"/>
<dbReference type="InterPro" id="IPR006439">
    <property type="entry name" value="HAD-SF_hydro_IA"/>
</dbReference>
<comment type="caution">
    <text evidence="1">The sequence shown here is derived from an EMBL/GenBank/DDBJ whole genome shotgun (WGS) entry which is preliminary data.</text>
</comment>
<reference evidence="1 2" key="1">
    <citation type="submission" date="2019-03" db="EMBL/GenBank/DDBJ databases">
        <title>Whole genome sequence of a novel Rubrobacter taiwanensis strain, isolated from Yellowstone National Park.</title>
        <authorList>
            <person name="Freed S."/>
            <person name="Ramaley R.F."/>
            <person name="Kyndt J.A."/>
        </authorList>
    </citation>
    <scope>NUCLEOTIDE SEQUENCE [LARGE SCALE GENOMIC DNA]</scope>
    <source>
        <strain evidence="1 2">Yellowstone</strain>
    </source>
</reference>
<dbReference type="Pfam" id="PF00702">
    <property type="entry name" value="Hydrolase"/>
    <property type="match status" value="1"/>
</dbReference>
<name>A0A4V6NB05_9ACTN</name>
<organism evidence="1 2">
    <name type="scientific">Rubrobacter taiwanensis</name>
    <dbReference type="NCBI Taxonomy" id="185139"/>
    <lineage>
        <taxon>Bacteria</taxon>
        <taxon>Bacillati</taxon>
        <taxon>Actinomycetota</taxon>
        <taxon>Rubrobacteria</taxon>
        <taxon>Rubrobacterales</taxon>
        <taxon>Rubrobacteraceae</taxon>
        <taxon>Rubrobacter</taxon>
    </lineage>
</organism>
<evidence type="ECO:0000313" key="2">
    <source>
        <dbReference type="Proteomes" id="UP000295244"/>
    </source>
</evidence>
<dbReference type="Gene3D" id="3.40.50.1000">
    <property type="entry name" value="HAD superfamily/HAD-like"/>
    <property type="match status" value="1"/>
</dbReference>
<sequence>MEVLGGVRYDAVFLDVDGTMLWMDLDLEGYVEDLAPYAAGELTPHRAARPVQEALREYIQENVRYRTVEELNGFKHANARRTARLLGLDAPPEVLLESLERRLSFNLFPETVEVLEELRKTGAGLYVVSNWDILLEDVLEEMGILGYFDGLIVSALVGAEKPDRRIFREALRVSRTDPRRAVHVGNDPVADVRGAAACGIDAVLVDRSGEVEAPEAVATIPDLGRLPELVGS</sequence>
<dbReference type="GO" id="GO:0016787">
    <property type="term" value="F:hydrolase activity"/>
    <property type="evidence" value="ECO:0007669"/>
    <property type="project" value="UniProtKB-KW"/>
</dbReference>
<accession>A0A4V6NB05</accession>
<dbReference type="Gene3D" id="1.10.150.240">
    <property type="entry name" value="Putative phosphatase, domain 2"/>
    <property type="match status" value="1"/>
</dbReference>
<dbReference type="RefSeq" id="WP_132692343.1">
    <property type="nucleotide sequence ID" value="NZ_SKBU01000023.1"/>
</dbReference>
<dbReference type="InterPro" id="IPR036412">
    <property type="entry name" value="HAD-like_sf"/>
</dbReference>
<dbReference type="SFLD" id="SFLDG01129">
    <property type="entry name" value="C1.5:_HAD__Beta-PGM__Phosphata"/>
    <property type="match status" value="1"/>
</dbReference>
<dbReference type="InterPro" id="IPR023198">
    <property type="entry name" value="PGP-like_dom2"/>
</dbReference>
<proteinExistence type="predicted"/>
<dbReference type="EMBL" id="SKBU01000023">
    <property type="protein sequence ID" value="TCJ15592.1"/>
    <property type="molecule type" value="Genomic_DNA"/>
</dbReference>
<dbReference type="SUPFAM" id="SSF56784">
    <property type="entry name" value="HAD-like"/>
    <property type="match status" value="1"/>
</dbReference>
<protein>
    <submittedName>
        <fullName evidence="1">HAD family hydrolase</fullName>
    </submittedName>
</protein>